<evidence type="ECO:0000256" key="3">
    <source>
        <dbReference type="ARBA" id="ARBA00023315"/>
    </source>
</evidence>
<reference evidence="8" key="2">
    <citation type="submission" date="2018-05" db="EMBL/GenBank/DDBJ databases">
        <title>Genome Sequencing of selected type strains of the family Eggerthellaceae.</title>
        <authorList>
            <person name="Danylec N."/>
            <person name="Stoll D.A."/>
            <person name="Doetsch A."/>
            <person name="Huch M."/>
        </authorList>
    </citation>
    <scope>NUCLEOTIDE SEQUENCE [LARGE SCALE GENOMIC DNA]</scope>
    <source>
        <strain evidence="8">DSM 16107</strain>
    </source>
</reference>
<name>A0A3N0IWA6_9ACTN</name>
<reference evidence="5 7" key="1">
    <citation type="journal article" date="2018" name="Elife">
        <title>Discovery and characterization of a prevalent human gut bacterial enzyme sufficient for the inactivation of a family of plant toxins.</title>
        <authorList>
            <person name="Koppel N."/>
            <person name="Bisanz J.E."/>
            <person name="Pandelia M.E."/>
            <person name="Turnbaugh P.J."/>
            <person name="Balskus E.P."/>
        </authorList>
    </citation>
    <scope>NUCLEOTIDE SEQUENCE [LARGE SCALE GENOMIC DNA]</scope>
    <source>
        <strain evidence="5 7">DSM 16107</strain>
    </source>
</reference>
<dbReference type="EMBL" id="PPTT01000030">
    <property type="protein sequence ID" value="RDB66675.1"/>
    <property type="molecule type" value="Genomic_DNA"/>
</dbReference>
<keyword evidence="7" id="KW-1185">Reference proteome</keyword>
<dbReference type="SUPFAM" id="SSF55729">
    <property type="entry name" value="Acyl-CoA N-acyltransferases (Nat)"/>
    <property type="match status" value="1"/>
</dbReference>
<dbReference type="InterPro" id="IPR016181">
    <property type="entry name" value="Acyl_CoA_acyltransferase"/>
</dbReference>
<dbReference type="FunFam" id="3.40.630.30:FF:000064">
    <property type="entry name" value="GNAT family acetyltransferase"/>
    <property type="match status" value="1"/>
</dbReference>
<dbReference type="CDD" id="cd04301">
    <property type="entry name" value="NAT_SF"/>
    <property type="match status" value="1"/>
</dbReference>
<protein>
    <submittedName>
        <fullName evidence="6">GNAT family N-acetyltransferase</fullName>
    </submittedName>
</protein>
<dbReference type="RefSeq" id="WP_114547403.1">
    <property type="nucleotide sequence ID" value="NZ_CALJMG010000082.1"/>
</dbReference>
<gene>
    <name evidence="5" type="ORF">C1876_14325</name>
    <name evidence="6" type="ORF">DMP09_10380</name>
</gene>
<evidence type="ECO:0000313" key="5">
    <source>
        <dbReference type="EMBL" id="RDB66675.1"/>
    </source>
</evidence>
<dbReference type="EMBL" id="QICC01000042">
    <property type="protein sequence ID" value="RNM41279.1"/>
    <property type="molecule type" value="Genomic_DNA"/>
</dbReference>
<evidence type="ECO:0000256" key="2">
    <source>
        <dbReference type="ARBA" id="ARBA00022679"/>
    </source>
</evidence>
<feature type="domain" description="N-acetyltransferase" evidence="4">
    <location>
        <begin position="5"/>
        <end position="161"/>
    </location>
</feature>
<dbReference type="PROSITE" id="PS51186">
    <property type="entry name" value="GNAT"/>
    <property type="match status" value="1"/>
</dbReference>
<evidence type="ECO:0000256" key="1">
    <source>
        <dbReference type="ARBA" id="ARBA00008694"/>
    </source>
</evidence>
<sequence>MDTIITYRLATRDDAADLLRLTRGLAATMDRVEDVTATAEDLARRMFDEGAGGALVAEHASDGVVGCAIFFRTFSTWDGKSNLYLEDLFVEEAYRGEGVGRALMCRLAALCEERGCGKLSWHCRDTNPSGLAFYEHLGATRVDALIVHRLEGDALAARAKEVRS</sequence>
<evidence type="ECO:0000313" key="7">
    <source>
        <dbReference type="Proteomes" id="UP000253817"/>
    </source>
</evidence>
<dbReference type="InterPro" id="IPR051016">
    <property type="entry name" value="Diverse_Substrate_AcTransf"/>
</dbReference>
<dbReference type="OrthoDB" id="9805924at2"/>
<keyword evidence="2 6" id="KW-0808">Transferase</keyword>
<dbReference type="AlphaFoldDB" id="A0A3N0IWA6"/>
<dbReference type="InterPro" id="IPR000182">
    <property type="entry name" value="GNAT_dom"/>
</dbReference>
<evidence type="ECO:0000259" key="4">
    <source>
        <dbReference type="PROSITE" id="PS51186"/>
    </source>
</evidence>
<organism evidence="6 8">
    <name type="scientific">Eggerthella sinensis</name>
    <dbReference type="NCBI Taxonomy" id="242230"/>
    <lineage>
        <taxon>Bacteria</taxon>
        <taxon>Bacillati</taxon>
        <taxon>Actinomycetota</taxon>
        <taxon>Coriobacteriia</taxon>
        <taxon>Eggerthellales</taxon>
        <taxon>Eggerthellaceae</taxon>
        <taxon>Eggerthella</taxon>
    </lineage>
</organism>
<proteinExistence type="inferred from homology"/>
<evidence type="ECO:0000313" key="8">
    <source>
        <dbReference type="Proteomes" id="UP000270112"/>
    </source>
</evidence>
<accession>A0A3N0IWA6</accession>
<dbReference type="Gene3D" id="3.40.630.30">
    <property type="match status" value="1"/>
</dbReference>
<evidence type="ECO:0000313" key="6">
    <source>
        <dbReference type="EMBL" id="RNM41279.1"/>
    </source>
</evidence>
<dbReference type="Pfam" id="PF00583">
    <property type="entry name" value="Acetyltransf_1"/>
    <property type="match status" value="1"/>
</dbReference>
<dbReference type="Proteomes" id="UP000253817">
    <property type="component" value="Unassembled WGS sequence"/>
</dbReference>
<dbReference type="Proteomes" id="UP000270112">
    <property type="component" value="Unassembled WGS sequence"/>
</dbReference>
<reference evidence="6" key="3">
    <citation type="journal article" date="2019" name="Microbiol. Resour. Announc.">
        <title>Draft Genome Sequences of Type Strains of Gordonibacter faecihominis, Paraeggerthella hongkongensis, Parvibacter caecicola,Slackia equolifaciens, Slackia faecicanis, and Slackia isoflavoniconvertens.</title>
        <authorList>
            <person name="Danylec N."/>
            <person name="Stoll D.A."/>
            <person name="Dotsch A."/>
            <person name="Huch M."/>
        </authorList>
    </citation>
    <scope>NUCLEOTIDE SEQUENCE</scope>
    <source>
        <strain evidence="6">DSM 16107</strain>
    </source>
</reference>
<dbReference type="PANTHER" id="PTHR10545:SF29">
    <property type="entry name" value="GH14572P-RELATED"/>
    <property type="match status" value="1"/>
</dbReference>
<dbReference type="GO" id="GO:0008080">
    <property type="term" value="F:N-acetyltransferase activity"/>
    <property type="evidence" value="ECO:0007669"/>
    <property type="project" value="UniProtKB-ARBA"/>
</dbReference>
<comment type="caution">
    <text evidence="6">The sequence shown here is derived from an EMBL/GenBank/DDBJ whole genome shotgun (WGS) entry which is preliminary data.</text>
</comment>
<dbReference type="PANTHER" id="PTHR10545">
    <property type="entry name" value="DIAMINE N-ACETYLTRANSFERASE"/>
    <property type="match status" value="1"/>
</dbReference>
<comment type="similarity">
    <text evidence="1">Belongs to the acetyltransferase family.</text>
</comment>
<keyword evidence="3" id="KW-0012">Acyltransferase</keyword>